<sequence length="333" mass="35652">MKVVLNDDQYLLTISEQRERVDDILELWDREAGLEQYPALKGFLRQRLGALLDSQVIPFTPEKSNFDPLNDIRGGRGKLEELFGASPQIYDTGSNFGRNGGYVPPQVYDTAASFGVQQTSQYPSSGRNGGYVPPQVYDTAASFGVQQTSQYPSSGLIPPQVYDTAASFGQTPQSGPNSIGGQSGSGVASGPYGSYGQSGQYYGGTNPANYLAGLPFIQPFQNTIANNGNGGLLGGSFLTGANGRQSLFNVLSWVFGNGPWVGPQTYGGTIQGPVVSAIPTSVPTGFSSSTNAGTGISSQPYPIVPSKIEEVLRQLQLEHYQRQQVQQQQQQQQ</sequence>
<evidence type="ECO:0000256" key="1">
    <source>
        <dbReference type="SAM" id="MobiDB-lite"/>
    </source>
</evidence>
<accession>D3BGE4</accession>
<dbReference type="AlphaFoldDB" id="D3BGE4"/>
<dbReference type="Proteomes" id="UP000001396">
    <property type="component" value="Unassembled WGS sequence"/>
</dbReference>
<evidence type="ECO:0000313" key="3">
    <source>
        <dbReference type="Proteomes" id="UP000001396"/>
    </source>
</evidence>
<dbReference type="GeneID" id="31363076"/>
<dbReference type="InParanoid" id="D3BGE4"/>
<evidence type="ECO:0000313" key="2">
    <source>
        <dbReference type="EMBL" id="EFA79544.1"/>
    </source>
</evidence>
<dbReference type="RefSeq" id="XP_020431665.1">
    <property type="nucleotide sequence ID" value="XM_020578430.1"/>
</dbReference>
<dbReference type="EMBL" id="ADBJ01000034">
    <property type="protein sequence ID" value="EFA79544.1"/>
    <property type="molecule type" value="Genomic_DNA"/>
</dbReference>
<reference evidence="2 3" key="1">
    <citation type="journal article" date="2011" name="Genome Res.">
        <title>Phylogeny-wide analysis of social amoeba genomes highlights ancient origins for complex intercellular communication.</title>
        <authorList>
            <person name="Heidel A.J."/>
            <person name="Lawal H.M."/>
            <person name="Felder M."/>
            <person name="Schilde C."/>
            <person name="Helps N.R."/>
            <person name="Tunggal B."/>
            <person name="Rivero F."/>
            <person name="John U."/>
            <person name="Schleicher M."/>
            <person name="Eichinger L."/>
            <person name="Platzer M."/>
            <person name="Noegel A.A."/>
            <person name="Schaap P."/>
            <person name="Gloeckner G."/>
        </authorList>
    </citation>
    <scope>NUCLEOTIDE SEQUENCE [LARGE SCALE GENOMIC DNA]</scope>
    <source>
        <strain evidence="3">ATCC 26659 / Pp 5 / PN500</strain>
    </source>
</reference>
<proteinExistence type="predicted"/>
<organism evidence="2 3">
    <name type="scientific">Heterostelium pallidum (strain ATCC 26659 / Pp 5 / PN500)</name>
    <name type="common">Cellular slime mold</name>
    <name type="synonym">Polysphondylium pallidum</name>
    <dbReference type="NCBI Taxonomy" id="670386"/>
    <lineage>
        <taxon>Eukaryota</taxon>
        <taxon>Amoebozoa</taxon>
        <taxon>Evosea</taxon>
        <taxon>Eumycetozoa</taxon>
        <taxon>Dictyostelia</taxon>
        <taxon>Acytosteliales</taxon>
        <taxon>Acytosteliaceae</taxon>
        <taxon>Heterostelium</taxon>
    </lineage>
</organism>
<keyword evidence="3" id="KW-1185">Reference proteome</keyword>
<comment type="caution">
    <text evidence="2">The sequence shown here is derived from an EMBL/GenBank/DDBJ whole genome shotgun (WGS) entry which is preliminary data.</text>
</comment>
<gene>
    <name evidence="2" type="ORF">PPL_07595</name>
</gene>
<protein>
    <submittedName>
        <fullName evidence="2">Uncharacterized protein</fullName>
    </submittedName>
</protein>
<name>D3BGE4_HETP5</name>
<feature type="region of interest" description="Disordered" evidence="1">
    <location>
        <begin position="168"/>
        <end position="187"/>
    </location>
</feature>
<feature type="compositionally biased region" description="Polar residues" evidence="1">
    <location>
        <begin position="168"/>
        <end position="180"/>
    </location>
</feature>